<feature type="compositionally biased region" description="Low complexity" evidence="5">
    <location>
        <begin position="1"/>
        <end position="23"/>
    </location>
</feature>
<evidence type="ECO:0000313" key="7">
    <source>
        <dbReference type="Proteomes" id="UP000694867"/>
    </source>
</evidence>
<dbReference type="GO" id="GO:0051026">
    <property type="term" value="P:chiasma assembly"/>
    <property type="evidence" value="ECO:0007669"/>
    <property type="project" value="TreeGrafter"/>
</dbReference>
<evidence type="ECO:0000259" key="6">
    <source>
        <dbReference type="PROSITE" id="PS00486"/>
    </source>
</evidence>
<dbReference type="PIRSF" id="PIRSF037677">
    <property type="entry name" value="DNA_mis_repair_Msh6"/>
    <property type="match status" value="1"/>
</dbReference>
<keyword evidence="4" id="KW-0238">DNA-binding</keyword>
<dbReference type="Gene3D" id="3.40.50.300">
    <property type="entry name" value="P-loop containing nucleotide triphosphate hydrolases"/>
    <property type="match status" value="1"/>
</dbReference>
<dbReference type="GO" id="GO:0140664">
    <property type="term" value="F:ATP-dependent DNA damage sensor activity"/>
    <property type="evidence" value="ECO:0007669"/>
    <property type="project" value="InterPro"/>
</dbReference>
<dbReference type="GO" id="GO:0005634">
    <property type="term" value="C:nucleus"/>
    <property type="evidence" value="ECO:0007669"/>
    <property type="project" value="TreeGrafter"/>
</dbReference>
<evidence type="ECO:0000313" key="8">
    <source>
        <dbReference type="RefSeq" id="XP_003741921.1"/>
    </source>
</evidence>
<dbReference type="InterPro" id="IPR045076">
    <property type="entry name" value="MutS"/>
</dbReference>
<dbReference type="GO" id="GO:0005524">
    <property type="term" value="F:ATP binding"/>
    <property type="evidence" value="ECO:0007669"/>
    <property type="project" value="UniProtKB-KW"/>
</dbReference>
<evidence type="ECO:0000256" key="2">
    <source>
        <dbReference type="ARBA" id="ARBA00022741"/>
    </source>
</evidence>
<evidence type="ECO:0000256" key="1">
    <source>
        <dbReference type="ARBA" id="ARBA00006271"/>
    </source>
</evidence>
<feature type="region of interest" description="Disordered" evidence="5">
    <location>
        <begin position="1"/>
        <end position="29"/>
    </location>
</feature>
<dbReference type="Gene3D" id="1.10.1420.10">
    <property type="match status" value="1"/>
</dbReference>
<dbReference type="SMART" id="SM00533">
    <property type="entry name" value="MUTSd"/>
    <property type="match status" value="1"/>
</dbReference>
<dbReference type="AlphaFoldDB" id="A0AAJ6QRT2"/>
<evidence type="ECO:0000256" key="3">
    <source>
        <dbReference type="ARBA" id="ARBA00022840"/>
    </source>
</evidence>
<proteinExistence type="inferred from homology"/>
<dbReference type="SUPFAM" id="SSF52540">
    <property type="entry name" value="P-loop containing nucleoside triphosphate hydrolases"/>
    <property type="match status" value="1"/>
</dbReference>
<dbReference type="PANTHER" id="PTHR11361">
    <property type="entry name" value="DNA MISMATCH REPAIR PROTEIN MUTS FAMILY MEMBER"/>
    <property type="match status" value="1"/>
</dbReference>
<dbReference type="Proteomes" id="UP000694867">
    <property type="component" value="Unplaced"/>
</dbReference>
<dbReference type="InterPro" id="IPR036187">
    <property type="entry name" value="DNA_mismatch_repair_MutS_sf"/>
</dbReference>
<evidence type="ECO:0000256" key="4">
    <source>
        <dbReference type="ARBA" id="ARBA00023125"/>
    </source>
</evidence>
<dbReference type="PANTHER" id="PTHR11361:SF20">
    <property type="entry name" value="MUTS PROTEIN HOMOLOG 5"/>
    <property type="match status" value="1"/>
</dbReference>
<dbReference type="KEGG" id="goe:100907507"/>
<dbReference type="GO" id="GO:0006298">
    <property type="term" value="P:mismatch repair"/>
    <property type="evidence" value="ECO:0007669"/>
    <property type="project" value="InterPro"/>
</dbReference>
<dbReference type="InterPro" id="IPR027417">
    <property type="entry name" value="P-loop_NTPase"/>
</dbReference>
<dbReference type="Pfam" id="PF00488">
    <property type="entry name" value="MutS_V"/>
    <property type="match status" value="1"/>
</dbReference>
<name>A0AAJ6QRT2_9ACAR</name>
<dbReference type="PROSITE" id="PS00486">
    <property type="entry name" value="DNA_MISMATCH_REPAIR_2"/>
    <property type="match status" value="1"/>
</dbReference>
<keyword evidence="2" id="KW-0547">Nucleotide-binding</keyword>
<dbReference type="SMART" id="SM00534">
    <property type="entry name" value="MUTSac"/>
    <property type="match status" value="1"/>
</dbReference>
<dbReference type="GeneID" id="100907507"/>
<accession>A0AAJ6QRT2</accession>
<dbReference type="SUPFAM" id="SSF48334">
    <property type="entry name" value="DNA repair protein MutS, domain III"/>
    <property type="match status" value="1"/>
</dbReference>
<keyword evidence="7" id="KW-1185">Reference proteome</keyword>
<evidence type="ECO:0000256" key="5">
    <source>
        <dbReference type="SAM" id="MobiDB-lite"/>
    </source>
</evidence>
<protein>
    <submittedName>
        <fullName evidence="8">MutS protein homolog 5-like</fullName>
    </submittedName>
</protein>
<keyword evidence="3" id="KW-0067">ATP-binding</keyword>
<reference evidence="8" key="1">
    <citation type="submission" date="2025-08" db="UniProtKB">
        <authorList>
            <consortium name="RefSeq"/>
        </authorList>
    </citation>
    <scope>IDENTIFICATION</scope>
</reference>
<gene>
    <name evidence="8" type="primary">LOC100907507</name>
</gene>
<comment type="similarity">
    <text evidence="1">Belongs to the DNA mismatch repair MutS family.</text>
</comment>
<dbReference type="Pfam" id="PF05192">
    <property type="entry name" value="MutS_III"/>
    <property type="match status" value="1"/>
</dbReference>
<dbReference type="InterPro" id="IPR017261">
    <property type="entry name" value="DNA_mismatch_repair_MutS/MSH"/>
</dbReference>
<organism evidence="7 8">
    <name type="scientific">Galendromus occidentalis</name>
    <name type="common">western predatory mite</name>
    <dbReference type="NCBI Taxonomy" id="34638"/>
    <lineage>
        <taxon>Eukaryota</taxon>
        <taxon>Metazoa</taxon>
        <taxon>Ecdysozoa</taxon>
        <taxon>Arthropoda</taxon>
        <taxon>Chelicerata</taxon>
        <taxon>Arachnida</taxon>
        <taxon>Acari</taxon>
        <taxon>Parasitiformes</taxon>
        <taxon>Mesostigmata</taxon>
        <taxon>Gamasina</taxon>
        <taxon>Phytoseioidea</taxon>
        <taxon>Phytoseiidae</taxon>
        <taxon>Typhlodrominae</taxon>
        <taxon>Galendromus</taxon>
    </lineage>
</organism>
<dbReference type="InterPro" id="IPR000432">
    <property type="entry name" value="DNA_mismatch_repair_MutS_C"/>
</dbReference>
<dbReference type="GO" id="GO:0030983">
    <property type="term" value="F:mismatched DNA binding"/>
    <property type="evidence" value="ECO:0007669"/>
    <property type="project" value="InterPro"/>
</dbReference>
<dbReference type="RefSeq" id="XP_003741921.1">
    <property type="nucleotide sequence ID" value="XM_003741873.1"/>
</dbReference>
<dbReference type="InterPro" id="IPR007696">
    <property type="entry name" value="DNA_mismatch_repair_MutS_core"/>
</dbReference>
<sequence>MTPSSSRTPPTTTTRTTTTTTTSNPPGENTEHMVVSVVYSNGVIGASYYTQAFLDVRMTPQLPDQGCNLQQLQLLLQKLQPSTIIISRTAHRDLANSVNAFVALHRSSRVEKVPPQQMQLGIAKQELMSSNIQGRPGTPFSDCSEDDKLIFLNSILDFSQEISLRSMGALLQHVKSHFQNSDAVVIATLGMHRGCGHLSVPSRTLRDLHILAEEAHPCAWQGDSRRAREGISVYSLFERNCSIGRVRLKSLFCAPYNDVRQIEQSLSSIEYLLDQECLAKSLHQNLARIKRIDRILVNMCQGQTTVPEWQVLRDTCHHLLVVQGLLSAAPNSSLCGAIERAREASYRDTSSILHMIERTIDFEAFKENPSYTSPVKAGICDYLDEKKKQLFGNIHKRLTELTLTEMTNLPADVSDGRIIYLPCWGFVFATRLENVGTMRQLQSVEHVCKMDTEAFFKTSITRDLDKQYGDLRNIIIHRENRICRTLQIEVIERSWQLLKIIDKLCHLDAVLALAITARERGFKRPKIIPRNRIIVKNGYHPLLEFHKAPGASHIIPNSYLSTESVPVNIVTGANSCGKSVYLRQNALIVYLAHVGSFVPAEDSRICLLDTIQTSFFIDETMRDQASSFALQCRQIASVERSVESVRALVVIDEFGKGTNTAEGAALCVALVEKFMEWSNSPHVILASHYYKHLYYFLKHRPKVEFLTFRYVIEGNNLVQLHRVVDGVSVKSFGSFAAREADLPQEVIATQERISAFGLDNVGDSGSSTYECDRDFHNFALQALDEVRLAIRDGRF</sequence>
<feature type="domain" description="DNA mismatch repair proteins mutS family" evidence="6">
    <location>
        <begin position="647"/>
        <end position="663"/>
    </location>
</feature>